<dbReference type="AlphaFoldDB" id="A0A1M4XRA0"/>
<dbReference type="PANTHER" id="PTHR10724:SF7">
    <property type="entry name" value="SMALL RIBOSOMAL SUBUNIT PROTEIN BS1C"/>
    <property type="match status" value="1"/>
</dbReference>
<dbReference type="SUPFAM" id="SSF50249">
    <property type="entry name" value="Nucleic acid-binding proteins"/>
    <property type="match status" value="2"/>
</dbReference>
<evidence type="ECO:0000313" key="5">
    <source>
        <dbReference type="EMBL" id="SHE96097.1"/>
    </source>
</evidence>
<dbReference type="RefSeq" id="WP_131821587.1">
    <property type="nucleotide sequence ID" value="NZ_FQUW01000012.1"/>
</dbReference>
<proteinExistence type="inferred from homology"/>
<protein>
    <submittedName>
        <fullName evidence="5">Small subunit ribosomal protein S1</fullName>
    </submittedName>
</protein>
<dbReference type="GO" id="GO:0005840">
    <property type="term" value="C:ribosome"/>
    <property type="evidence" value="ECO:0007669"/>
    <property type="project" value="UniProtKB-KW"/>
</dbReference>
<organism evidence="5 6">
    <name type="scientific">Desulfofundulus australicus DSM 11792</name>
    <dbReference type="NCBI Taxonomy" id="1121425"/>
    <lineage>
        <taxon>Bacteria</taxon>
        <taxon>Bacillati</taxon>
        <taxon>Bacillota</taxon>
        <taxon>Clostridia</taxon>
        <taxon>Eubacteriales</taxon>
        <taxon>Peptococcaceae</taxon>
        <taxon>Desulfofundulus</taxon>
    </lineage>
</organism>
<dbReference type="InterPro" id="IPR050437">
    <property type="entry name" value="Ribos_protein_bS1-like"/>
</dbReference>
<dbReference type="PROSITE" id="PS50126">
    <property type="entry name" value="S1"/>
    <property type="match status" value="1"/>
</dbReference>
<sequence length="286" mass="31955">METGMETRKEFFQDVWPDVFASRQKRKILRWPVVGVKDYTIRSGEEMKKVPCLVVGKEQVLGIIPIHESGIKLSENAGINRNRMMKYLGQEVAFIVIGVDVENDRFIASRKAALEVLSAQAWPNLKEGMVVTVTARKVYENAVVVEFDGIEAHLPVYEISHGWVDEIHEVIQPGDVFDVKIIELDSENKKVTVSLKALIPNPWPGAAKRYEKNGVYRGTVTGVTRYGVFVALEPGVNALCSHLKSDFRVDKGDVVAVAVRRVELREDGGRVSGSLVRVLRKNRAAS</sequence>
<evidence type="ECO:0000256" key="2">
    <source>
        <dbReference type="ARBA" id="ARBA00022980"/>
    </source>
</evidence>
<accession>A0A1M4XRA0</accession>
<dbReference type="Gene3D" id="2.40.50.140">
    <property type="entry name" value="Nucleic acid-binding proteins"/>
    <property type="match status" value="2"/>
</dbReference>
<evidence type="ECO:0000259" key="4">
    <source>
        <dbReference type="PROSITE" id="PS50126"/>
    </source>
</evidence>
<dbReference type="SMART" id="SM00316">
    <property type="entry name" value="S1"/>
    <property type="match status" value="2"/>
</dbReference>
<dbReference type="InterPro" id="IPR003029">
    <property type="entry name" value="S1_domain"/>
</dbReference>
<dbReference type="GO" id="GO:0006412">
    <property type="term" value="P:translation"/>
    <property type="evidence" value="ECO:0007669"/>
    <property type="project" value="TreeGrafter"/>
</dbReference>
<evidence type="ECO:0000256" key="3">
    <source>
        <dbReference type="ARBA" id="ARBA00023274"/>
    </source>
</evidence>
<keyword evidence="2 5" id="KW-0689">Ribosomal protein</keyword>
<dbReference type="Pfam" id="PF00575">
    <property type="entry name" value="S1"/>
    <property type="match status" value="2"/>
</dbReference>
<feature type="domain" description="S1 motif" evidence="4">
    <location>
        <begin position="128"/>
        <end position="196"/>
    </location>
</feature>
<reference evidence="6" key="1">
    <citation type="submission" date="2016-11" db="EMBL/GenBank/DDBJ databases">
        <authorList>
            <person name="Varghese N."/>
            <person name="Submissions S."/>
        </authorList>
    </citation>
    <scope>NUCLEOTIDE SEQUENCE [LARGE SCALE GENOMIC DNA]</scope>
    <source>
        <strain evidence="6">DSM 11792</strain>
    </source>
</reference>
<evidence type="ECO:0000313" key="6">
    <source>
        <dbReference type="Proteomes" id="UP000184196"/>
    </source>
</evidence>
<keyword evidence="3" id="KW-0687">Ribonucleoprotein</keyword>
<name>A0A1M4XRA0_9FIRM</name>
<evidence type="ECO:0000256" key="1">
    <source>
        <dbReference type="ARBA" id="ARBA00006767"/>
    </source>
</evidence>
<dbReference type="EMBL" id="FQUW01000012">
    <property type="protein sequence ID" value="SHE96097.1"/>
    <property type="molecule type" value="Genomic_DNA"/>
</dbReference>
<keyword evidence="6" id="KW-1185">Reference proteome</keyword>
<dbReference type="PANTHER" id="PTHR10724">
    <property type="entry name" value="30S RIBOSOMAL PROTEIN S1"/>
    <property type="match status" value="1"/>
</dbReference>
<dbReference type="GO" id="GO:1990904">
    <property type="term" value="C:ribonucleoprotein complex"/>
    <property type="evidence" value="ECO:0007669"/>
    <property type="project" value="UniProtKB-KW"/>
</dbReference>
<dbReference type="OrthoDB" id="9793609at2"/>
<dbReference type="GO" id="GO:0003735">
    <property type="term" value="F:structural constituent of ribosome"/>
    <property type="evidence" value="ECO:0007669"/>
    <property type="project" value="TreeGrafter"/>
</dbReference>
<dbReference type="Proteomes" id="UP000184196">
    <property type="component" value="Unassembled WGS sequence"/>
</dbReference>
<comment type="similarity">
    <text evidence="1">Belongs to the bacterial ribosomal protein bS1 family.</text>
</comment>
<dbReference type="GO" id="GO:0003729">
    <property type="term" value="F:mRNA binding"/>
    <property type="evidence" value="ECO:0007669"/>
    <property type="project" value="TreeGrafter"/>
</dbReference>
<gene>
    <name evidence="5" type="ORF">SAMN02745218_01142</name>
</gene>
<dbReference type="InterPro" id="IPR012340">
    <property type="entry name" value="NA-bd_OB-fold"/>
</dbReference>